<dbReference type="PANTHER" id="PTHR36305">
    <property type="entry name" value="PHOSPHATIDYLGLYCEROPHOSPHATASE A"/>
    <property type="match status" value="1"/>
</dbReference>
<evidence type="ECO:0000256" key="2">
    <source>
        <dbReference type="SAM" id="Phobius"/>
    </source>
</evidence>
<keyword evidence="1" id="KW-0460">Magnesium</keyword>
<dbReference type="Pfam" id="PF04608">
    <property type="entry name" value="PgpA"/>
    <property type="match status" value="1"/>
</dbReference>
<feature type="transmembrane region" description="Helical" evidence="2">
    <location>
        <begin position="71"/>
        <end position="93"/>
    </location>
</feature>
<comment type="pathway">
    <text evidence="1">Phospholipid metabolism; phosphatidylglycerol biosynthesis; phosphatidylglycerol from CDP-diacylglycerol: step 2/2.</text>
</comment>
<name>A0ABQ6LKP0_9RHOB</name>
<keyword evidence="1" id="KW-0442">Lipid degradation</keyword>
<evidence type="ECO:0000313" key="5">
    <source>
        <dbReference type="Proteomes" id="UP001239909"/>
    </source>
</evidence>
<gene>
    <name evidence="4" type="ORF">LNKW23_27600</name>
</gene>
<dbReference type="Proteomes" id="UP001239909">
    <property type="component" value="Unassembled WGS sequence"/>
</dbReference>
<dbReference type="InterPro" id="IPR007686">
    <property type="entry name" value="YutG/PgpA"/>
</dbReference>
<feature type="transmembrane region" description="Helical" evidence="2">
    <location>
        <begin position="139"/>
        <end position="160"/>
    </location>
</feature>
<keyword evidence="1 2" id="KW-0472">Membrane</keyword>
<keyword evidence="2" id="KW-1133">Transmembrane helix</keyword>
<evidence type="ECO:0000256" key="1">
    <source>
        <dbReference type="PIRNR" id="PIRNR006162"/>
    </source>
</evidence>
<evidence type="ECO:0000259" key="3">
    <source>
        <dbReference type="Pfam" id="PF04608"/>
    </source>
</evidence>
<accession>A0ABQ6LKP0</accession>
<comment type="cofactor">
    <cofactor evidence="1">
        <name>Mg(2+)</name>
        <dbReference type="ChEBI" id="CHEBI:18420"/>
    </cofactor>
</comment>
<keyword evidence="1" id="KW-1003">Cell membrane</keyword>
<dbReference type="EMBL" id="BSYI01000021">
    <property type="protein sequence ID" value="GMG83547.1"/>
    <property type="molecule type" value="Genomic_DNA"/>
</dbReference>
<dbReference type="InterPro" id="IPR036681">
    <property type="entry name" value="PgpA-like_sf"/>
</dbReference>
<keyword evidence="1" id="KW-0378">Hydrolase</keyword>
<keyword evidence="1" id="KW-0595">Phospholipid degradation</keyword>
<reference evidence="4 5" key="1">
    <citation type="submission" date="2023-04" db="EMBL/GenBank/DDBJ databases">
        <title>Marinoamorphus aggregata gen. nov., sp. Nov., isolate from tissue of brittle star Ophioplocus japonicus.</title>
        <authorList>
            <person name="Kawano K."/>
            <person name="Sawayama S."/>
            <person name="Nakagawa S."/>
        </authorList>
    </citation>
    <scope>NUCLEOTIDE SEQUENCE [LARGE SCALE GENOMIC DNA]</scope>
    <source>
        <strain evidence="4 5">NKW23</strain>
    </source>
</reference>
<comment type="subcellular location">
    <subcellularLocation>
        <location evidence="1">Cell inner membrane</location>
        <topology evidence="1">Multi-pass membrane protein</topology>
    </subcellularLocation>
</comment>
<comment type="catalytic activity">
    <reaction evidence="1">
        <text>a 1,2-diacyl-sn-glycero-3-phospho-(1'-sn-glycero-3'-phosphate) + H2O = a 1,2-diacyl-sn-glycero-3-phospho-(1'-sn-glycerol) + phosphate</text>
        <dbReference type="Rhea" id="RHEA:33751"/>
        <dbReference type="ChEBI" id="CHEBI:15377"/>
        <dbReference type="ChEBI" id="CHEBI:43474"/>
        <dbReference type="ChEBI" id="CHEBI:60110"/>
        <dbReference type="ChEBI" id="CHEBI:64716"/>
        <dbReference type="EC" id="3.1.3.27"/>
    </reaction>
</comment>
<feature type="domain" description="YutG/PgpA" evidence="3">
    <location>
        <begin position="5"/>
        <end position="152"/>
    </location>
</feature>
<sequence length="161" mass="16732">MIARLIATGFGLGRLPLAPGTWASAAAIPLAWLLHGLGGFWLLAAATLAATALGLWAVARMPGGTDDPAEVVIDEIAGQWLALWPLSLGLTHIGAEPWLFPWPGWVLGFLLFRALDIFKPWPVSRAERAGGALGVMLDDLVAGGLTALAASLAAAVAHGWI</sequence>
<dbReference type="EC" id="3.1.3.27" evidence="1"/>
<dbReference type="CDD" id="cd06971">
    <property type="entry name" value="PgpA"/>
    <property type="match status" value="1"/>
</dbReference>
<comment type="caution">
    <text evidence="4">The sequence shown here is derived from an EMBL/GenBank/DDBJ whole genome shotgun (WGS) entry which is preliminary data.</text>
</comment>
<feature type="transmembrane region" description="Helical" evidence="2">
    <location>
        <begin position="37"/>
        <end position="59"/>
    </location>
</feature>
<keyword evidence="1" id="KW-0443">Lipid metabolism</keyword>
<keyword evidence="1" id="KW-0997">Cell inner membrane</keyword>
<proteinExistence type="predicted"/>
<protein>
    <recommendedName>
        <fullName evidence="1">Phosphatidylglycerophosphatase A</fullName>
        <ecNumber evidence="1">3.1.3.27</ecNumber>
    </recommendedName>
    <alternativeName>
        <fullName evidence="1">Phosphatidylglycerolphosphate phosphatase A</fullName>
    </alternativeName>
</protein>
<keyword evidence="1" id="KW-1208">Phospholipid metabolism</keyword>
<keyword evidence="1 2" id="KW-0812">Transmembrane</keyword>
<keyword evidence="1" id="KW-0479">Metal-binding</keyword>
<comment type="function">
    <text evidence="1">Lipid phosphatase which dephosphorylates phosphatidylglycerophosphate (PGP) to phosphatidylglycerol (PG).</text>
</comment>
<dbReference type="PANTHER" id="PTHR36305:SF1">
    <property type="entry name" value="PHOSPHATIDYLGLYCEROPHOSPHATASE A"/>
    <property type="match status" value="1"/>
</dbReference>
<keyword evidence="5" id="KW-1185">Reference proteome</keyword>
<dbReference type="InterPro" id="IPR026037">
    <property type="entry name" value="PgpA"/>
</dbReference>
<dbReference type="RefSeq" id="WP_352231090.1">
    <property type="nucleotide sequence ID" value="NZ_BSYI01000021.1"/>
</dbReference>
<organism evidence="4 5">
    <name type="scientific">Paralimibaculum aggregatum</name>
    <dbReference type="NCBI Taxonomy" id="3036245"/>
    <lineage>
        <taxon>Bacteria</taxon>
        <taxon>Pseudomonadati</taxon>
        <taxon>Pseudomonadota</taxon>
        <taxon>Alphaproteobacteria</taxon>
        <taxon>Rhodobacterales</taxon>
        <taxon>Paracoccaceae</taxon>
        <taxon>Paralimibaculum</taxon>
    </lineage>
</organism>
<evidence type="ECO:0000313" key="4">
    <source>
        <dbReference type="EMBL" id="GMG83547.1"/>
    </source>
</evidence>
<dbReference type="PIRSF" id="PIRSF006162">
    <property type="entry name" value="PgpA"/>
    <property type="match status" value="1"/>
</dbReference>
<dbReference type="SUPFAM" id="SSF101307">
    <property type="entry name" value="YutG-like"/>
    <property type="match status" value="1"/>
</dbReference>